<name>A0A0G2TAH4_HCMV</name>
<evidence type="ECO:0000256" key="1">
    <source>
        <dbReference type="SAM" id="MobiDB-lite"/>
    </source>
</evidence>
<organismHost>
    <name type="scientific">Homo sapiens</name>
    <name type="common">Human</name>
    <dbReference type="NCBI Taxonomy" id="9606"/>
</organismHost>
<evidence type="ECO:0000313" key="4">
    <source>
        <dbReference type="Proteomes" id="UP000122484"/>
    </source>
</evidence>
<evidence type="ECO:0000313" key="3">
    <source>
        <dbReference type="EMBL" id="AKI09856.1"/>
    </source>
</evidence>
<organism evidence="3 4">
    <name type="scientific">Human cytomegalovirus</name>
    <name type="common">HHV-5</name>
    <name type="synonym">Human herpesvirus 5</name>
    <dbReference type="NCBI Taxonomy" id="10359"/>
    <lineage>
        <taxon>Viruses</taxon>
        <taxon>Duplodnaviria</taxon>
        <taxon>Heunggongvirae</taxon>
        <taxon>Peploviricota</taxon>
        <taxon>Herviviricetes</taxon>
        <taxon>Herpesvirales</taxon>
        <taxon>Orthoherpesviridae</taxon>
        <taxon>Betaherpesvirinae</taxon>
        <taxon>Cytomegalovirus</taxon>
        <taxon>Cytomegalovirus humanbeta5</taxon>
    </lineage>
</organism>
<keyword evidence="2" id="KW-1133">Transmembrane helix</keyword>
<feature type="transmembrane region" description="Helical" evidence="2">
    <location>
        <begin position="6"/>
        <end position="29"/>
    </location>
</feature>
<keyword evidence="2" id="KW-0812">Transmembrane</keyword>
<feature type="region of interest" description="Disordered" evidence="1">
    <location>
        <begin position="109"/>
        <end position="133"/>
    </location>
</feature>
<dbReference type="EMBL" id="KP745646">
    <property type="protein sequence ID" value="AKI09856.1"/>
    <property type="molecule type" value="Genomic_DNA"/>
</dbReference>
<accession>A0A0G2TAH4</accession>
<evidence type="ECO:0000256" key="2">
    <source>
        <dbReference type="SAM" id="Phobius"/>
    </source>
</evidence>
<reference evidence="3 4" key="1">
    <citation type="journal article" date="2015" name="J. Virol.">
        <title>High-throughput analysis of human cytomegalovirus genome diversity highlights the widespread occurrence of gene-disrupting mutations and pervasive recombination.</title>
        <authorList>
            <person name="Sijmons S."/>
            <person name="Thys K."/>
            <person name="Mbong Ngwese M."/>
            <person name="Van Damme E."/>
            <person name="Dvorak J."/>
            <person name="Van Loock M."/>
            <person name="Li G."/>
            <person name="Tachezy R."/>
            <person name="Busson L."/>
            <person name="Aerssens J."/>
            <person name="Van Ranst M."/>
            <person name="Maes P."/>
        </authorList>
    </citation>
    <scope>NUCLEOTIDE SEQUENCE [LARGE SCALE GENOMIC DNA]</scope>
    <source>
        <strain evidence="3">BE/8/2012</strain>
    </source>
</reference>
<dbReference type="Proteomes" id="UP000122484">
    <property type="component" value="Segment"/>
</dbReference>
<gene>
    <name evidence="3" type="primary">UL138</name>
</gene>
<proteinExistence type="predicted"/>
<keyword evidence="2" id="KW-0472">Membrane</keyword>
<sequence>MDDLPLNVGLPIIGVMLVLIVAILCYLAYHWHDTFKLVRMFLSYRWLIRCCELYGEYERRFADLSSLGLGAVRRESDRRYRFSERPDEILVRWEEVSSQCSYASSRITDRRAGSSSSSSVHIANQRNSVPPPDMAVTAPLTDVDLLKPVTGSATQFTTVAMVHYHQEYT</sequence>
<protein>
    <submittedName>
        <fullName evidence="3">Protein UL138</fullName>
    </submittedName>
</protein>